<dbReference type="InterPro" id="IPR046556">
    <property type="entry name" value="DUF6710"/>
</dbReference>
<organism evidence="1 2">
    <name type="scientific">Halobacillus locisalis</name>
    <dbReference type="NCBI Taxonomy" id="220753"/>
    <lineage>
        <taxon>Bacteria</taxon>
        <taxon>Bacillati</taxon>
        <taxon>Bacillota</taxon>
        <taxon>Bacilli</taxon>
        <taxon>Bacillales</taxon>
        <taxon>Bacillaceae</taxon>
        <taxon>Halobacillus</taxon>
    </lineage>
</organism>
<dbReference type="Proteomes" id="UP000571017">
    <property type="component" value="Unassembled WGS sequence"/>
</dbReference>
<evidence type="ECO:0000313" key="1">
    <source>
        <dbReference type="EMBL" id="MBA2176864.1"/>
    </source>
</evidence>
<name>A0A838CY61_9BACI</name>
<dbReference type="RefSeq" id="WP_181473925.1">
    <property type="nucleotide sequence ID" value="NZ_JACEFG010000005.1"/>
</dbReference>
<dbReference type="EMBL" id="JACEFG010000005">
    <property type="protein sequence ID" value="MBA2176864.1"/>
    <property type="molecule type" value="Genomic_DNA"/>
</dbReference>
<protein>
    <submittedName>
        <fullName evidence="1">Uncharacterized protein</fullName>
    </submittedName>
</protein>
<dbReference type="AlphaFoldDB" id="A0A838CY61"/>
<comment type="caution">
    <text evidence="1">The sequence shown here is derived from an EMBL/GenBank/DDBJ whole genome shotgun (WGS) entry which is preliminary data.</text>
</comment>
<keyword evidence="2" id="KW-1185">Reference proteome</keyword>
<accession>A0A838CY61</accession>
<evidence type="ECO:0000313" key="2">
    <source>
        <dbReference type="Proteomes" id="UP000571017"/>
    </source>
</evidence>
<gene>
    <name evidence="1" type="ORF">H0266_18450</name>
</gene>
<sequence>MGEYMNLTKAGRWLQRVISEFRQMTNKREPIPISPSATTKPKMSENQREFQNLIFNAKEILESEFPHKIYEYIYLLGKARQHQLITNCLRKSVIEKSSIDDVEDLFFWSRADIDYSFHLYDEADRRLNWFTDEEYIGLSEMRLDPKDTLIFPLTWKSRKLRDCMLEIGRDIGQPWEFDDMNHNVKYVKPLNIGVVMNGNHSMAINIIRNESSDVKVESILDLSPIYEELYTDGEYFWKKQSGEMKERKLAEVDSIEMAALFEIGRLINEYHPLTNLHGKGRLMNK</sequence>
<proteinExistence type="predicted"/>
<reference evidence="1 2" key="1">
    <citation type="journal article" date="2004" name="Extremophiles">
        <title>Halobacillus locisalis sp. nov., a halophilic bacterium isolated from a marine solar saltern of the Yellow Sea in Korea.</title>
        <authorList>
            <person name="Yoon J.H."/>
            <person name="Kang K.H."/>
            <person name="Oh T.K."/>
            <person name="Park Y.H."/>
        </authorList>
    </citation>
    <scope>NUCLEOTIDE SEQUENCE [LARGE SCALE GENOMIC DNA]</scope>
    <source>
        <strain evidence="1 2">KCTC 3788</strain>
    </source>
</reference>
<dbReference type="Pfam" id="PF20457">
    <property type="entry name" value="DUF6710"/>
    <property type="match status" value="1"/>
</dbReference>